<protein>
    <recommendedName>
        <fullName evidence="5">LysM domain-containing protein</fullName>
    </recommendedName>
</protein>
<dbReference type="STRING" id="1640674.SAMN05216323_103412"/>
<dbReference type="RefSeq" id="WP_092438516.1">
    <property type="nucleotide sequence ID" value="NZ_FMYP01000034.1"/>
</dbReference>
<proteinExistence type="predicted"/>
<reference evidence="6 7" key="1">
    <citation type="submission" date="2016-09" db="EMBL/GenBank/DDBJ databases">
        <authorList>
            <person name="Capua I."/>
            <person name="De Benedictis P."/>
            <person name="Joannis T."/>
            <person name="Lombin L.H."/>
            <person name="Cattoli G."/>
        </authorList>
    </citation>
    <scope>NUCLEOTIDE SEQUENCE [LARGE SCALE GENOMIC DNA]</scope>
    <source>
        <strain evidence="6 7">A7P-90m</strain>
    </source>
</reference>
<dbReference type="EMBL" id="FMYP01000034">
    <property type="protein sequence ID" value="SDC50031.1"/>
    <property type="molecule type" value="Genomic_DNA"/>
</dbReference>
<evidence type="ECO:0000256" key="3">
    <source>
        <dbReference type="ARBA" id="ARBA00022989"/>
    </source>
</evidence>
<dbReference type="PROSITE" id="PS51782">
    <property type="entry name" value="LYSM"/>
    <property type="match status" value="1"/>
</dbReference>
<evidence type="ECO:0000256" key="4">
    <source>
        <dbReference type="ARBA" id="ARBA00023136"/>
    </source>
</evidence>
<comment type="subcellular location">
    <subcellularLocation>
        <location evidence="1">Membrane</location>
        <topology evidence="1">Single-pass membrane protein</topology>
    </subcellularLocation>
</comment>
<dbReference type="OrthoDB" id="680700at2"/>
<evidence type="ECO:0000256" key="2">
    <source>
        <dbReference type="ARBA" id="ARBA00022692"/>
    </source>
</evidence>
<organism evidence="6 7">
    <name type="scientific">Williamwhitmania taraxaci</name>
    <dbReference type="NCBI Taxonomy" id="1640674"/>
    <lineage>
        <taxon>Bacteria</taxon>
        <taxon>Pseudomonadati</taxon>
        <taxon>Bacteroidota</taxon>
        <taxon>Bacteroidia</taxon>
        <taxon>Bacteroidales</taxon>
        <taxon>Williamwhitmaniaceae</taxon>
        <taxon>Williamwhitmania</taxon>
    </lineage>
</organism>
<evidence type="ECO:0000256" key="1">
    <source>
        <dbReference type="ARBA" id="ARBA00004167"/>
    </source>
</evidence>
<name>A0A1G6M3K0_9BACT</name>
<dbReference type="GO" id="GO:0005886">
    <property type="term" value="C:plasma membrane"/>
    <property type="evidence" value="ECO:0007669"/>
    <property type="project" value="InterPro"/>
</dbReference>
<dbReference type="Pfam" id="PF04357">
    <property type="entry name" value="TamB"/>
    <property type="match status" value="1"/>
</dbReference>
<dbReference type="InterPro" id="IPR018392">
    <property type="entry name" value="LysM"/>
</dbReference>
<accession>A0A1G6M3K0</accession>
<keyword evidence="2" id="KW-0812">Transmembrane</keyword>
<feature type="domain" description="LysM" evidence="5">
    <location>
        <begin position="1157"/>
        <end position="1205"/>
    </location>
</feature>
<evidence type="ECO:0000259" key="5">
    <source>
        <dbReference type="PROSITE" id="PS51782"/>
    </source>
</evidence>
<dbReference type="Proteomes" id="UP000199452">
    <property type="component" value="Unassembled WGS sequence"/>
</dbReference>
<keyword evidence="3" id="KW-1133">Transmembrane helix</keyword>
<sequence>MHTSITIGAVQFRPFNSILLKNVFIADQTGDTLLFTKELEVKISRFSFGKQTLTISNLSLSETTGKLYSDSLGHANFDFLTEKFSSTDTTTTSPDSTNWKIKVENLTIYNLAFQYKQENNEIQTKGVNYSDLRVDNLNLLVSNCKIENDSLTANIDRLNFIEKSGFQLNDLSGKFIKTAKSMELNESQLIAGRTTLHLPQVKFSYERMSCFSSFVDSINMSVKIKQSVLDIKTLGYFVPPFLSIKGLFFVDIETEGPVSNLNAKRVHVGTEKYTRLETSFMMRGLPDIDSTLILCKIESLKTTPLEVEQILNNLMPGTSIKFAETLQKDSPIDIAWSFNGYLENFLTFGSLSSQAGVVSADLYMKPKNNRTVFDGSFQFRDLDAAKLLADSLLGKVSAKVKANGSYDRKGHIEGNILAEVERIDFHGYRYNQITFNGKATEKSFDGNIESKDQNCKFVLAGKIDFSQTLPVFDFSLFLARVDLFKLKLYEKDSIALLSLSLKSKITGNNLDNLNGELSILNPIYRSSTAIHKLGNININAVSSKYSRSLFIKSDMADAELRGKYSYQNITISLTKLLEKYIPAIKDEGLATASTFEETDTDSDATNQSYILKVKVKKAGSDFLADIIPTLLVGNNSTIFSIYNPVLQTVNIRARFPEIGYGENKMKELSIIAQTSDSLLEIGLTANQFNAGGLEMDQLTFSAITGNNLTKFDFSWNNQSERKNLGQIAGIATIFPHSDSTLISAQIKFTPTTFAINDTLWSIGSSNIMVSKNKIVINNFNLFNKNQSVNISGKSSGSKSDSIRVSLNNIDISNINFITQPNGYKLNGLISGMAQISNMVENPIFISDIFLKDLTINDRLVGTTQVNSTWNNQSEQFDVGINTQRNDTSIFKMEGYYKPKEDYLKLKVDLNSLMFERFSPFLEGVLSKAEGYLTGNIDITGKLKKPHINGKLHANNVGFTVDFLNTHFLLNSQIDIKEGQATIRNGELSDLKGGTATLDASFNHNQFKDIKYKINVYPDNLLCLKTTQKENELFYGTAYVTGSATIAGSGDALSIDVNAVTEKNTNMMIPLNTANEVSSSDFLIIKKPKTDEIIIEEKKQEEIDKQMQLDINIQLKINTNAEAQIIIDPKVGDIIKAKGNGNLKMEINPNQNIFKIFGDYTISEGDYLFTLQNIINKHFKIDNGSTLRWNGDAANANIDIKAVYKLKAALSELLNDTSAQYKRRIPVECQILMTEKLLQPTIKFNIEIPNLDAETNGKVRNALNTEEKISKQFLSLLVINNFFPDLAFAEMSSQNGQSSQSFGSASVSVTASEFLSNQLSNWLSQLSKTFDIGFKYRPGDQVTNNEVEVAISTQLFNDRVTVNGNVDMGGNKRTASNAIAGDFDIEYKITPKMSVKGFTRANDNLIYERSPYTQGVGISYREEFDNFKELYRKLIGAWTSKKEKKTIPLNDTTNREGYLPLEIIPTKIKNTDTTNVHVK</sequence>
<evidence type="ECO:0000313" key="6">
    <source>
        <dbReference type="EMBL" id="SDC50031.1"/>
    </source>
</evidence>
<gene>
    <name evidence="6" type="ORF">SAMN05216323_103412</name>
</gene>
<evidence type="ECO:0000313" key="7">
    <source>
        <dbReference type="Proteomes" id="UP000199452"/>
    </source>
</evidence>
<keyword evidence="4" id="KW-0472">Membrane</keyword>
<dbReference type="InterPro" id="IPR007452">
    <property type="entry name" value="TamB_C"/>
</dbReference>
<keyword evidence="7" id="KW-1185">Reference proteome</keyword>
<dbReference type="GO" id="GO:0009306">
    <property type="term" value="P:protein secretion"/>
    <property type="evidence" value="ECO:0007669"/>
    <property type="project" value="InterPro"/>
</dbReference>